<evidence type="ECO:0000313" key="3">
    <source>
        <dbReference type="Proteomes" id="UP001203338"/>
    </source>
</evidence>
<sequence>MTGDDKKTYRQTHAKPVVNKFFDWCHQERQRIDLTPSNPLTKAINYACNHEIQMRVFLDNPDVSPDTNHLERALRCIPMGRKNYMFCWTELGAEHVGIIQSLLVSCNTDPIK</sequence>
<organism evidence="2 3">
    <name type="scientific">Parendozoicomonas callyspongiae</name>
    <dbReference type="NCBI Taxonomy" id="2942213"/>
    <lineage>
        <taxon>Bacteria</taxon>
        <taxon>Pseudomonadati</taxon>
        <taxon>Pseudomonadota</taxon>
        <taxon>Gammaproteobacteria</taxon>
        <taxon>Oceanospirillales</taxon>
        <taxon>Endozoicomonadaceae</taxon>
        <taxon>Parendozoicomonas</taxon>
    </lineage>
</organism>
<reference evidence="2 3" key="1">
    <citation type="submission" date="2022-05" db="EMBL/GenBank/DDBJ databases">
        <authorList>
            <person name="Park J.-S."/>
        </authorList>
    </citation>
    <scope>NUCLEOTIDE SEQUENCE [LARGE SCALE GENOMIC DNA]</scope>
    <source>
        <strain evidence="2 3">2012CJ34-2</strain>
    </source>
</reference>
<protein>
    <submittedName>
        <fullName evidence="2">Transposase</fullName>
    </submittedName>
</protein>
<evidence type="ECO:0000313" key="2">
    <source>
        <dbReference type="EMBL" id="MCL6271911.1"/>
    </source>
</evidence>
<dbReference type="InterPro" id="IPR004291">
    <property type="entry name" value="Transposase_IS66_central"/>
</dbReference>
<dbReference type="Proteomes" id="UP001203338">
    <property type="component" value="Unassembled WGS sequence"/>
</dbReference>
<dbReference type="PANTHER" id="PTHR33678">
    <property type="entry name" value="BLL1576 PROTEIN"/>
    <property type="match status" value="1"/>
</dbReference>
<evidence type="ECO:0000259" key="1">
    <source>
        <dbReference type="Pfam" id="PF03050"/>
    </source>
</evidence>
<name>A0ABT0PKW6_9GAMM</name>
<dbReference type="EMBL" id="JAMFLX010000037">
    <property type="protein sequence ID" value="MCL6271911.1"/>
    <property type="molecule type" value="Genomic_DNA"/>
</dbReference>
<dbReference type="InterPro" id="IPR052344">
    <property type="entry name" value="Transposase-related"/>
</dbReference>
<accession>A0ABT0PKW6</accession>
<dbReference type="Pfam" id="PF03050">
    <property type="entry name" value="DDE_Tnp_IS66"/>
    <property type="match status" value="1"/>
</dbReference>
<feature type="domain" description="Transposase IS66 central" evidence="1">
    <location>
        <begin position="4"/>
        <end position="94"/>
    </location>
</feature>
<proteinExistence type="predicted"/>
<keyword evidence="3" id="KW-1185">Reference proteome</keyword>
<gene>
    <name evidence="2" type="ORF">M3P05_18490</name>
</gene>
<comment type="caution">
    <text evidence="2">The sequence shown here is derived from an EMBL/GenBank/DDBJ whole genome shotgun (WGS) entry which is preliminary data.</text>
</comment>